<evidence type="ECO:0000256" key="1">
    <source>
        <dbReference type="SAM" id="MobiDB-lite"/>
    </source>
</evidence>
<dbReference type="InterPro" id="IPR029068">
    <property type="entry name" value="Glyas_Bleomycin-R_OHBP_Dase"/>
</dbReference>
<dbReference type="Gene3D" id="3.10.180.10">
    <property type="entry name" value="2,3-Dihydroxybiphenyl 1,2-Dioxygenase, domain 1"/>
    <property type="match status" value="1"/>
</dbReference>
<gene>
    <name evidence="3" type="ORF">N0V91_005645</name>
</gene>
<dbReference type="PANTHER" id="PTHR10374:SF19">
    <property type="entry name" value="LYASE (GLO1), PUTATIVE (AFU_ORTHOLOGUE AFUA_2G13550)-RELATED"/>
    <property type="match status" value="1"/>
</dbReference>
<organism evidence="3 4">
    <name type="scientific">Didymella pomorum</name>
    <dbReference type="NCBI Taxonomy" id="749634"/>
    <lineage>
        <taxon>Eukaryota</taxon>
        <taxon>Fungi</taxon>
        <taxon>Dikarya</taxon>
        <taxon>Ascomycota</taxon>
        <taxon>Pezizomycotina</taxon>
        <taxon>Dothideomycetes</taxon>
        <taxon>Pleosporomycetidae</taxon>
        <taxon>Pleosporales</taxon>
        <taxon>Pleosporineae</taxon>
        <taxon>Didymellaceae</taxon>
        <taxon>Didymella</taxon>
    </lineage>
</organism>
<dbReference type="EMBL" id="JAPEVA010000039">
    <property type="protein sequence ID" value="KAJ4404909.1"/>
    <property type="molecule type" value="Genomic_DNA"/>
</dbReference>
<dbReference type="OrthoDB" id="16820at2759"/>
<dbReference type="AlphaFoldDB" id="A0A9W9D870"/>
<dbReference type="SUPFAM" id="SSF54593">
    <property type="entry name" value="Glyoxalase/Bleomycin resistance protein/Dihydroxybiphenyl dioxygenase"/>
    <property type="match status" value="1"/>
</dbReference>
<name>A0A9W9D870_9PLEO</name>
<dbReference type="PROSITE" id="PS51819">
    <property type="entry name" value="VOC"/>
    <property type="match status" value="1"/>
</dbReference>
<dbReference type="Proteomes" id="UP001140510">
    <property type="component" value="Unassembled WGS sequence"/>
</dbReference>
<evidence type="ECO:0000313" key="4">
    <source>
        <dbReference type="Proteomes" id="UP001140510"/>
    </source>
</evidence>
<evidence type="ECO:0000313" key="3">
    <source>
        <dbReference type="EMBL" id="KAJ4404909.1"/>
    </source>
</evidence>
<dbReference type="Pfam" id="PF00903">
    <property type="entry name" value="Glyoxalase"/>
    <property type="match status" value="1"/>
</dbReference>
<proteinExistence type="predicted"/>
<evidence type="ECO:0000259" key="2">
    <source>
        <dbReference type="PROSITE" id="PS51819"/>
    </source>
</evidence>
<dbReference type="PANTHER" id="PTHR10374">
    <property type="entry name" value="LACTOYLGLUTATHIONE LYASE GLYOXALASE I"/>
    <property type="match status" value="1"/>
</dbReference>
<accession>A0A9W9D870</accession>
<comment type="caution">
    <text evidence="3">The sequence shown here is derived from an EMBL/GenBank/DDBJ whole genome shotgun (WGS) entry which is preliminary data.</text>
</comment>
<sequence length="204" mass="22701">MFPESPAETSPTAGYRLNHFMLRITNPTRTLHFYVTLMGMRVVFTRDVGPMTVYYLGYPQTKAHRSDPEAFAKDTSKHEVLTQTLGLLELVHFRTKEEDESGKEGSGQINVTSGSEGGNLGFNHLGFTVPDVGKTVERLRNEGVQIVKDIGEGPNDVVPITRWERMHGASDTELSEGFGKLFGQLGFIRDPDGYLVELVPQTLQ</sequence>
<feature type="domain" description="VOC" evidence="2">
    <location>
        <begin position="16"/>
        <end position="201"/>
    </location>
</feature>
<dbReference type="InterPro" id="IPR004360">
    <property type="entry name" value="Glyas_Fos-R_dOase_dom"/>
</dbReference>
<reference evidence="3" key="1">
    <citation type="submission" date="2022-10" db="EMBL/GenBank/DDBJ databases">
        <title>Tapping the CABI collections for fungal endophytes: first genome assemblies for Collariella, Neodidymelliopsis, Ascochyta clinopodiicola, Didymella pomorum, Didymosphaeria variabile, Neocosmospora piperis and Neocucurbitaria cava.</title>
        <authorList>
            <person name="Hill R."/>
        </authorList>
    </citation>
    <scope>NUCLEOTIDE SEQUENCE</scope>
    <source>
        <strain evidence="3">IMI 355091</strain>
    </source>
</reference>
<feature type="region of interest" description="Disordered" evidence="1">
    <location>
        <begin position="96"/>
        <end position="115"/>
    </location>
</feature>
<dbReference type="InterPro" id="IPR037523">
    <property type="entry name" value="VOC_core"/>
</dbReference>
<protein>
    <recommendedName>
        <fullName evidence="2">VOC domain-containing protein</fullName>
    </recommendedName>
</protein>
<keyword evidence="4" id="KW-1185">Reference proteome</keyword>